<evidence type="ECO:0000313" key="1">
    <source>
        <dbReference type="EMBL" id="QDU11061.1"/>
    </source>
</evidence>
<evidence type="ECO:0000313" key="2">
    <source>
        <dbReference type="Proteomes" id="UP000318384"/>
    </source>
</evidence>
<accession>A0A517X0N5</accession>
<keyword evidence="2" id="KW-1185">Reference proteome</keyword>
<reference evidence="1 2" key="1">
    <citation type="submission" date="2019-03" db="EMBL/GenBank/DDBJ databases">
        <title>Deep-cultivation of Planctomycetes and their phenomic and genomic characterization uncovers novel biology.</title>
        <authorList>
            <person name="Wiegand S."/>
            <person name="Jogler M."/>
            <person name="Boedeker C."/>
            <person name="Pinto D."/>
            <person name="Vollmers J."/>
            <person name="Rivas-Marin E."/>
            <person name="Kohn T."/>
            <person name="Peeters S.H."/>
            <person name="Heuer A."/>
            <person name="Rast P."/>
            <person name="Oberbeckmann S."/>
            <person name="Bunk B."/>
            <person name="Jeske O."/>
            <person name="Meyerdierks A."/>
            <person name="Storesund J.E."/>
            <person name="Kallscheuer N."/>
            <person name="Luecker S."/>
            <person name="Lage O.M."/>
            <person name="Pohl T."/>
            <person name="Merkel B.J."/>
            <person name="Hornburger P."/>
            <person name="Mueller R.-W."/>
            <person name="Bruemmer F."/>
            <person name="Labrenz M."/>
            <person name="Spormann A.M."/>
            <person name="Op den Camp H."/>
            <person name="Overmann J."/>
            <person name="Amann R."/>
            <person name="Jetten M.S.M."/>
            <person name="Mascher T."/>
            <person name="Medema M.H."/>
            <person name="Devos D.P."/>
            <person name="Kaster A.-K."/>
            <person name="Ovreas L."/>
            <person name="Rohde M."/>
            <person name="Galperin M.Y."/>
            <person name="Jogler C."/>
        </authorList>
    </citation>
    <scope>NUCLEOTIDE SEQUENCE [LARGE SCALE GENOMIC DNA]</scope>
    <source>
        <strain evidence="1 2">V202</strain>
    </source>
</reference>
<dbReference type="EMBL" id="CP037422">
    <property type="protein sequence ID" value="QDU11061.1"/>
    <property type="molecule type" value="Genomic_DNA"/>
</dbReference>
<proteinExistence type="predicted"/>
<organism evidence="1 2">
    <name type="scientific">Gimesia aquarii</name>
    <dbReference type="NCBI Taxonomy" id="2527964"/>
    <lineage>
        <taxon>Bacteria</taxon>
        <taxon>Pseudomonadati</taxon>
        <taxon>Planctomycetota</taxon>
        <taxon>Planctomycetia</taxon>
        <taxon>Planctomycetales</taxon>
        <taxon>Planctomycetaceae</taxon>
        <taxon>Gimesia</taxon>
    </lineage>
</organism>
<dbReference type="AlphaFoldDB" id="A0A517X0N5"/>
<sequence>MTAPYDLPELSKIAESQSEALVKTDNYAESSWTHPTMGPLLHVYALLTHRPQDALGENPSPERIAECRVYAYVFLSAVHNKLSGHDPEPFNDGFVDLMTEYDPLTTVDFVTIHDTAIEDAVAYADQIPPKDRNKSLTQNGSVRRIK</sequence>
<name>A0A517X0N5_9PLAN</name>
<dbReference type="Proteomes" id="UP000318384">
    <property type="component" value="Chromosome"/>
</dbReference>
<protein>
    <submittedName>
        <fullName evidence="1">Uncharacterized protein</fullName>
    </submittedName>
</protein>
<dbReference type="RefSeq" id="WP_145178909.1">
    <property type="nucleotide sequence ID" value="NZ_CP037422.1"/>
</dbReference>
<gene>
    <name evidence="1" type="ORF">V202x_44770</name>
</gene>